<dbReference type="InterPro" id="IPR003439">
    <property type="entry name" value="ABC_transporter-like_ATP-bd"/>
</dbReference>
<dbReference type="Gene3D" id="3.40.50.300">
    <property type="entry name" value="P-loop containing nucleotide triphosphate hydrolases"/>
    <property type="match status" value="1"/>
</dbReference>
<dbReference type="PROSITE" id="PS50893">
    <property type="entry name" value="ABC_TRANSPORTER_2"/>
    <property type="match status" value="1"/>
</dbReference>
<evidence type="ECO:0000313" key="9">
    <source>
        <dbReference type="EMBL" id="SDP08441.1"/>
    </source>
</evidence>
<dbReference type="Pfam" id="PF00005">
    <property type="entry name" value="ABC_tran"/>
    <property type="match status" value="1"/>
</dbReference>
<dbReference type="RefSeq" id="WP_074695396.1">
    <property type="nucleotide sequence ID" value="NZ_FNJN01000004.1"/>
</dbReference>
<evidence type="ECO:0000256" key="6">
    <source>
        <dbReference type="ARBA" id="ARBA00022967"/>
    </source>
</evidence>
<dbReference type="PANTHER" id="PTHR42781:SF1">
    <property type="entry name" value="THIAMINE IMPORT ATP-BINDING PROTEIN THIQ"/>
    <property type="match status" value="1"/>
</dbReference>
<dbReference type="InterPro" id="IPR027417">
    <property type="entry name" value="P-loop_NTPase"/>
</dbReference>
<evidence type="ECO:0000256" key="3">
    <source>
        <dbReference type="ARBA" id="ARBA00022519"/>
    </source>
</evidence>
<dbReference type="InterPro" id="IPR003593">
    <property type="entry name" value="AAA+_ATPase"/>
</dbReference>
<name>A0A1H0PTH8_MICTS</name>
<evidence type="ECO:0000313" key="10">
    <source>
        <dbReference type="Proteomes" id="UP000186456"/>
    </source>
</evidence>
<accession>A0A1H0PTH8</accession>
<evidence type="ECO:0000256" key="4">
    <source>
        <dbReference type="ARBA" id="ARBA00022741"/>
    </source>
</evidence>
<dbReference type="InterPro" id="IPR008995">
    <property type="entry name" value="Mo/tungstate-bd_C_term_dom"/>
</dbReference>
<organism evidence="9 10">
    <name type="scientific">Microbacterium testaceum (strain StLB037)</name>
    <dbReference type="NCBI Taxonomy" id="979556"/>
    <lineage>
        <taxon>Bacteria</taxon>
        <taxon>Bacillati</taxon>
        <taxon>Actinomycetota</taxon>
        <taxon>Actinomycetes</taxon>
        <taxon>Micrococcales</taxon>
        <taxon>Microbacteriaceae</taxon>
        <taxon>Microbacterium</taxon>
    </lineage>
</organism>
<evidence type="ECO:0000256" key="5">
    <source>
        <dbReference type="ARBA" id="ARBA00022840"/>
    </source>
</evidence>
<dbReference type="InterPro" id="IPR050093">
    <property type="entry name" value="ABC_SmlMolc_Importer"/>
</dbReference>
<keyword evidence="5 9" id="KW-0067">ATP-binding</keyword>
<dbReference type="Pfam" id="PF08402">
    <property type="entry name" value="TOBE_2"/>
    <property type="match status" value="1"/>
</dbReference>
<keyword evidence="3" id="KW-0997">Cell inner membrane</keyword>
<dbReference type="AlphaFoldDB" id="A0A1H0PTH8"/>
<keyword evidence="2" id="KW-1003">Cell membrane</keyword>
<dbReference type="SUPFAM" id="SSF50331">
    <property type="entry name" value="MOP-like"/>
    <property type="match status" value="1"/>
</dbReference>
<keyword evidence="6" id="KW-1278">Translocase</keyword>
<proteinExistence type="predicted"/>
<evidence type="ECO:0000256" key="2">
    <source>
        <dbReference type="ARBA" id="ARBA00022475"/>
    </source>
</evidence>
<evidence type="ECO:0000256" key="1">
    <source>
        <dbReference type="ARBA" id="ARBA00022448"/>
    </source>
</evidence>
<evidence type="ECO:0000259" key="8">
    <source>
        <dbReference type="PROSITE" id="PS50893"/>
    </source>
</evidence>
<dbReference type="PANTHER" id="PTHR42781">
    <property type="entry name" value="SPERMIDINE/PUTRESCINE IMPORT ATP-BINDING PROTEIN POTA"/>
    <property type="match status" value="1"/>
</dbReference>
<keyword evidence="1" id="KW-0813">Transport</keyword>
<gene>
    <name evidence="9" type="ORF">SAMN04487788_2004</name>
</gene>
<dbReference type="GO" id="GO:0016887">
    <property type="term" value="F:ATP hydrolysis activity"/>
    <property type="evidence" value="ECO:0007669"/>
    <property type="project" value="InterPro"/>
</dbReference>
<keyword evidence="7" id="KW-0472">Membrane</keyword>
<reference evidence="9 10" key="1">
    <citation type="submission" date="2016-10" db="EMBL/GenBank/DDBJ databases">
        <authorList>
            <person name="de Groot N.N."/>
        </authorList>
    </citation>
    <scope>NUCLEOTIDE SEQUENCE [LARGE SCALE GENOMIC DNA]</scope>
    <source>
        <strain evidence="9 10">StLB037</strain>
    </source>
</reference>
<feature type="domain" description="ABC transporter" evidence="8">
    <location>
        <begin position="22"/>
        <end position="245"/>
    </location>
</feature>
<dbReference type="GO" id="GO:0022857">
    <property type="term" value="F:transmembrane transporter activity"/>
    <property type="evidence" value="ECO:0007669"/>
    <property type="project" value="InterPro"/>
</dbReference>
<dbReference type="SMART" id="SM00382">
    <property type="entry name" value="AAA"/>
    <property type="match status" value="1"/>
</dbReference>
<protein>
    <submittedName>
        <fullName evidence="9">Putative spermidine/putrescine transport system ATP-binding protein</fullName>
    </submittedName>
</protein>
<dbReference type="EMBL" id="FNJN01000004">
    <property type="protein sequence ID" value="SDP08441.1"/>
    <property type="molecule type" value="Genomic_DNA"/>
</dbReference>
<dbReference type="InterPro" id="IPR013611">
    <property type="entry name" value="Transp-assoc_OB_typ2"/>
</dbReference>
<dbReference type="GO" id="GO:0043190">
    <property type="term" value="C:ATP-binding cassette (ABC) transporter complex"/>
    <property type="evidence" value="ECO:0007669"/>
    <property type="project" value="InterPro"/>
</dbReference>
<evidence type="ECO:0000256" key="7">
    <source>
        <dbReference type="ARBA" id="ARBA00023136"/>
    </source>
</evidence>
<sequence>MVAVIPVDPPPAGERPRAGWSITLHDVTRERAGVPILRDIDLEVAPGTIVALVGPSGCGASTLLRVVSGSERPDAGTVLVEGRSGAAAPRIPEVRDRTPVARFGRVRAAIVAASRHAGDVDPDGETDRLLDLVGLGTADKSVHRLSHGDRQRWALARALASHPRALVLDDALAALHTTARSETRDRLVRELRERGVTTLWATRDTAEAAAVADHLVVMDQGRIVAAGCPDEVYSRIADTAVAEVLGPVSAVPGIVEGLTVEVWGQELPLAESAHDGHCEVVVRPENVLLVGPDSPGVDGVVEESTFLGSVRRSTVLTSDGSRVVVEHAPEQRLGDRDPVRLALAIVPAAVRPIH</sequence>
<dbReference type="Proteomes" id="UP000186456">
    <property type="component" value="Unassembled WGS sequence"/>
</dbReference>
<dbReference type="GO" id="GO:0005524">
    <property type="term" value="F:ATP binding"/>
    <property type="evidence" value="ECO:0007669"/>
    <property type="project" value="UniProtKB-KW"/>
</dbReference>
<keyword evidence="4" id="KW-0547">Nucleotide-binding</keyword>
<dbReference type="SUPFAM" id="SSF52540">
    <property type="entry name" value="P-loop containing nucleoside triphosphate hydrolases"/>
    <property type="match status" value="1"/>
</dbReference>